<evidence type="ECO:0000256" key="1">
    <source>
        <dbReference type="ARBA" id="ARBA00004141"/>
    </source>
</evidence>
<keyword evidence="3 5" id="KW-1133">Transmembrane helix</keyword>
<feature type="transmembrane region" description="Helical" evidence="5">
    <location>
        <begin position="196"/>
        <end position="218"/>
    </location>
</feature>
<evidence type="ECO:0000256" key="2">
    <source>
        <dbReference type="ARBA" id="ARBA00022692"/>
    </source>
</evidence>
<gene>
    <name evidence="6" type="ORF">GGR16_004751</name>
</gene>
<comment type="caution">
    <text evidence="6">The sequence shown here is derived from an EMBL/GenBank/DDBJ whole genome shotgun (WGS) entry which is preliminary data.</text>
</comment>
<feature type="transmembrane region" description="Helical" evidence="5">
    <location>
        <begin position="46"/>
        <end position="66"/>
    </location>
</feature>
<dbReference type="RefSeq" id="WP_183318530.1">
    <property type="nucleotide sequence ID" value="NZ_JACIEN010000008.1"/>
</dbReference>
<protein>
    <recommendedName>
        <fullName evidence="5">Probable membrane transporter protein</fullName>
    </recommendedName>
</protein>
<evidence type="ECO:0000256" key="3">
    <source>
        <dbReference type="ARBA" id="ARBA00022989"/>
    </source>
</evidence>
<proteinExistence type="inferred from homology"/>
<evidence type="ECO:0000256" key="5">
    <source>
        <dbReference type="RuleBase" id="RU363041"/>
    </source>
</evidence>
<keyword evidence="4 5" id="KW-0472">Membrane</keyword>
<organism evidence="6 7">
    <name type="scientific">Chelatococcus caeni</name>
    <dbReference type="NCBI Taxonomy" id="1348468"/>
    <lineage>
        <taxon>Bacteria</taxon>
        <taxon>Pseudomonadati</taxon>
        <taxon>Pseudomonadota</taxon>
        <taxon>Alphaproteobacteria</taxon>
        <taxon>Hyphomicrobiales</taxon>
        <taxon>Chelatococcaceae</taxon>
        <taxon>Chelatococcus</taxon>
    </lineage>
</organism>
<name>A0A840CA16_9HYPH</name>
<dbReference type="PANTHER" id="PTHR43701:SF12">
    <property type="entry name" value="MEMBRANE TRANSPORTER PROTEIN YTNM-RELATED"/>
    <property type="match status" value="1"/>
</dbReference>
<dbReference type="InterPro" id="IPR002781">
    <property type="entry name" value="TM_pro_TauE-like"/>
</dbReference>
<sequence>MVSDFLLLALVGFCAQLVDGALGMAFGLISTSALLALGVPPAHASAAVHTAELATTAVSGVSHLAHGNIDRRLLVRLALAGAAGGSLGAFVLSNVEGSAIRPFVAAYLLVMGGLILLRVARSARRTDISPAGAAPLGLVGGFLDAIGGGGWGPMVTSTLIGSGHAPRKVIGSVNASEFFVTAAISATFFGQLGATHLWNVAGLIVGGVLAAPLAGYLVKRIRPEPLMIAVGLVISLLALRELAIAFKVF</sequence>
<keyword evidence="7" id="KW-1185">Reference proteome</keyword>
<keyword evidence="5" id="KW-1003">Cell membrane</keyword>
<keyword evidence="2 5" id="KW-0812">Transmembrane</keyword>
<evidence type="ECO:0000313" key="6">
    <source>
        <dbReference type="EMBL" id="MBB4019696.1"/>
    </source>
</evidence>
<dbReference type="InterPro" id="IPR051598">
    <property type="entry name" value="TSUP/Inactive_protease-like"/>
</dbReference>
<dbReference type="EMBL" id="JACIEN010000008">
    <property type="protein sequence ID" value="MBB4019696.1"/>
    <property type="molecule type" value="Genomic_DNA"/>
</dbReference>
<feature type="transmembrane region" description="Helical" evidence="5">
    <location>
        <begin position="73"/>
        <end position="93"/>
    </location>
</feature>
<comment type="subcellular location">
    <subcellularLocation>
        <location evidence="5">Cell membrane</location>
        <topology evidence="5">Multi-pass membrane protein</topology>
    </subcellularLocation>
    <subcellularLocation>
        <location evidence="1">Membrane</location>
        <topology evidence="1">Multi-pass membrane protein</topology>
    </subcellularLocation>
</comment>
<dbReference type="AlphaFoldDB" id="A0A840CA16"/>
<accession>A0A840CA16</accession>
<comment type="similarity">
    <text evidence="5">Belongs to the 4-toluene sulfonate uptake permease (TSUP) (TC 2.A.102) family.</text>
</comment>
<dbReference type="Pfam" id="PF01925">
    <property type="entry name" value="TauE"/>
    <property type="match status" value="1"/>
</dbReference>
<feature type="transmembrane region" description="Helical" evidence="5">
    <location>
        <begin position="99"/>
        <end position="117"/>
    </location>
</feature>
<dbReference type="Proteomes" id="UP000577362">
    <property type="component" value="Unassembled WGS sequence"/>
</dbReference>
<evidence type="ECO:0000313" key="7">
    <source>
        <dbReference type="Proteomes" id="UP000577362"/>
    </source>
</evidence>
<dbReference type="PANTHER" id="PTHR43701">
    <property type="entry name" value="MEMBRANE TRANSPORTER PROTEIN MJ0441-RELATED"/>
    <property type="match status" value="1"/>
</dbReference>
<feature type="transmembrane region" description="Helical" evidence="5">
    <location>
        <begin position="225"/>
        <end position="246"/>
    </location>
</feature>
<reference evidence="6 7" key="1">
    <citation type="submission" date="2020-08" db="EMBL/GenBank/DDBJ databases">
        <title>Genomic Encyclopedia of Type Strains, Phase IV (KMG-IV): sequencing the most valuable type-strain genomes for metagenomic binning, comparative biology and taxonomic classification.</title>
        <authorList>
            <person name="Goeker M."/>
        </authorList>
    </citation>
    <scope>NUCLEOTIDE SEQUENCE [LARGE SCALE GENOMIC DNA]</scope>
    <source>
        <strain evidence="6 7">DSM 103737</strain>
    </source>
</reference>
<dbReference type="GO" id="GO:0005886">
    <property type="term" value="C:plasma membrane"/>
    <property type="evidence" value="ECO:0007669"/>
    <property type="project" value="UniProtKB-SubCell"/>
</dbReference>
<evidence type="ECO:0000256" key="4">
    <source>
        <dbReference type="ARBA" id="ARBA00023136"/>
    </source>
</evidence>